<dbReference type="InterPro" id="IPR042095">
    <property type="entry name" value="SUMF_sf"/>
</dbReference>
<gene>
    <name evidence="2" type="primary">egtB</name>
    <name evidence="2" type="ORF">ACFFVB_12100</name>
</gene>
<dbReference type="RefSeq" id="WP_382383124.1">
    <property type="nucleotide sequence ID" value="NZ_JBHMEZ010000012.1"/>
</dbReference>
<dbReference type="Pfam" id="PF03781">
    <property type="entry name" value="FGE-sulfatase"/>
    <property type="match status" value="1"/>
</dbReference>
<dbReference type="Proteomes" id="UP001589605">
    <property type="component" value="Unassembled WGS sequence"/>
</dbReference>
<keyword evidence="3" id="KW-1185">Reference proteome</keyword>
<dbReference type="NCBIfam" id="TIGR03440">
    <property type="entry name" value="egtB_TIGR03440"/>
    <property type="match status" value="1"/>
</dbReference>
<comment type="caution">
    <text evidence="2">The sequence shown here is derived from an EMBL/GenBank/DDBJ whole genome shotgun (WGS) entry which is preliminary data.</text>
</comment>
<feature type="domain" description="Sulfatase-modifying factor enzyme-like" evidence="1">
    <location>
        <begin position="165"/>
        <end position="314"/>
    </location>
</feature>
<evidence type="ECO:0000313" key="2">
    <source>
        <dbReference type="EMBL" id="MFB9053819.1"/>
    </source>
</evidence>
<evidence type="ECO:0000259" key="1">
    <source>
        <dbReference type="Pfam" id="PF03781"/>
    </source>
</evidence>
<evidence type="ECO:0000313" key="3">
    <source>
        <dbReference type="Proteomes" id="UP001589605"/>
    </source>
</evidence>
<dbReference type="InterPro" id="IPR016187">
    <property type="entry name" value="CTDL_fold"/>
</dbReference>
<proteinExistence type="predicted"/>
<dbReference type="InterPro" id="IPR005532">
    <property type="entry name" value="SUMF_dom"/>
</dbReference>
<dbReference type="Gene3D" id="3.90.1580.10">
    <property type="entry name" value="paralog of FGE (formylglycine-generating enzyme)"/>
    <property type="match status" value="2"/>
</dbReference>
<dbReference type="SUPFAM" id="SSF56436">
    <property type="entry name" value="C-type lectin-like"/>
    <property type="match status" value="1"/>
</dbReference>
<dbReference type="PANTHER" id="PTHR23150">
    <property type="entry name" value="SULFATASE MODIFYING FACTOR 1, 2"/>
    <property type="match status" value="1"/>
</dbReference>
<dbReference type="PANTHER" id="PTHR23150:SF36">
    <property type="entry name" value="HERCYNINE OXYGENASE"/>
    <property type="match status" value="1"/>
</dbReference>
<accession>A0ABV5F318</accession>
<dbReference type="InterPro" id="IPR051043">
    <property type="entry name" value="Sulfatase_Mod_Factor_Kinase"/>
</dbReference>
<dbReference type="InterPro" id="IPR017806">
    <property type="entry name" value="EgtB"/>
</dbReference>
<sequence>MNYKLVREQTLKFCNHLHIEDYAIQVVQFASPPKWHLAHTTWFFETFILKAYVHNYTEFNSHFNFLFNSYYNNAGDRVLQSNRGNMSRPSTDEILEYRTYVDAKMHELLLDVSDKKLIELVMLGLNHEQQHQELLVTDVKYMFGHNPIFPVFNTEYNLVKDHNLNTESVKIQAGVYEVGYQGTEFCYDNELGVHKVYINDFEIQNQLVTNGEYIEFIASGAYSDFNLWLDEGWTWVNTHKINAPMYWHKMDDEWHYYTLSGLQKVDKNAILSHINYYEAQAFAEWKGMRLPTEFEWEVASKALNWGTRWEWTNSAYLPYPNFQKENGALGEYNGKFMSNKMVLRGASVATSPNHSRDTYRNFFNPTERWQFTGIRLAK</sequence>
<dbReference type="EMBL" id="JBHMEZ010000012">
    <property type="protein sequence ID" value="MFB9053819.1"/>
    <property type="molecule type" value="Genomic_DNA"/>
</dbReference>
<reference evidence="2 3" key="1">
    <citation type="submission" date="2024-09" db="EMBL/GenBank/DDBJ databases">
        <authorList>
            <person name="Sun Q."/>
            <person name="Mori K."/>
        </authorList>
    </citation>
    <scope>NUCLEOTIDE SEQUENCE [LARGE SCALE GENOMIC DNA]</scope>
    <source>
        <strain evidence="2 3">CECT 8286</strain>
    </source>
</reference>
<protein>
    <submittedName>
        <fullName evidence="2">Ergothioneine biosynthesis protein EgtB</fullName>
    </submittedName>
</protein>
<organism evidence="2 3">
    <name type="scientific">Formosa undariae</name>
    <dbReference type="NCBI Taxonomy" id="1325436"/>
    <lineage>
        <taxon>Bacteria</taxon>
        <taxon>Pseudomonadati</taxon>
        <taxon>Bacteroidota</taxon>
        <taxon>Flavobacteriia</taxon>
        <taxon>Flavobacteriales</taxon>
        <taxon>Flavobacteriaceae</taxon>
        <taxon>Formosa</taxon>
    </lineage>
</organism>
<name>A0ABV5F318_9FLAO</name>